<reference evidence="2" key="1">
    <citation type="submission" date="2021-10" db="EMBL/GenBank/DDBJ databases">
        <title>Tropical sea cucumber genome reveals ecological adaptation and Cuvierian tubules defense mechanism.</title>
        <authorList>
            <person name="Chen T."/>
        </authorList>
    </citation>
    <scope>NUCLEOTIDE SEQUENCE</scope>
    <source>
        <strain evidence="2">Nanhai2018</strain>
        <tissue evidence="2">Muscle</tissue>
    </source>
</reference>
<evidence type="ECO:0000256" key="1">
    <source>
        <dbReference type="SAM" id="SignalP"/>
    </source>
</evidence>
<keyword evidence="1" id="KW-0732">Signal</keyword>
<feature type="chain" id="PRO_5040149609" evidence="1">
    <location>
        <begin position="20"/>
        <end position="157"/>
    </location>
</feature>
<feature type="signal peptide" evidence="1">
    <location>
        <begin position="1"/>
        <end position="19"/>
    </location>
</feature>
<dbReference type="Gene3D" id="3.10.130.10">
    <property type="entry name" value="Ribonuclease A-like domain"/>
    <property type="match status" value="1"/>
</dbReference>
<protein>
    <submittedName>
        <fullName evidence="2">Uncharacterized protein</fullName>
    </submittedName>
</protein>
<dbReference type="AlphaFoldDB" id="A0A9Q1C5N8"/>
<sequence length="157" mass="18159">MRNLAVICFFVVGAVVLLAQGISSDDGSWYEEVLDVEKRQSWSEFRRKHIVEDSEFAACRGDWDCIGRLRFGAHPSRTFSTFIRTKNRLDVIYSFDREPKEYCRGGPYRKSKDDFELVELRWIPADNKYKGSIIGPWFICVALDGAGRPIHFDGKVR</sequence>
<proteinExistence type="predicted"/>
<evidence type="ECO:0000313" key="3">
    <source>
        <dbReference type="Proteomes" id="UP001152320"/>
    </source>
</evidence>
<accession>A0A9Q1C5N8</accession>
<dbReference type="InterPro" id="IPR036816">
    <property type="entry name" value="RNaseA-like_dom_sf"/>
</dbReference>
<dbReference type="EMBL" id="JAIZAY010000007">
    <property type="protein sequence ID" value="KAJ8038645.1"/>
    <property type="molecule type" value="Genomic_DNA"/>
</dbReference>
<name>A0A9Q1C5N8_HOLLE</name>
<comment type="caution">
    <text evidence="2">The sequence shown here is derived from an EMBL/GenBank/DDBJ whole genome shotgun (WGS) entry which is preliminary data.</text>
</comment>
<gene>
    <name evidence="2" type="ORF">HOLleu_16129</name>
</gene>
<keyword evidence="3" id="KW-1185">Reference proteome</keyword>
<dbReference type="Proteomes" id="UP001152320">
    <property type="component" value="Chromosome 7"/>
</dbReference>
<organism evidence="2 3">
    <name type="scientific">Holothuria leucospilota</name>
    <name type="common">Black long sea cucumber</name>
    <name type="synonym">Mertensiothuria leucospilota</name>
    <dbReference type="NCBI Taxonomy" id="206669"/>
    <lineage>
        <taxon>Eukaryota</taxon>
        <taxon>Metazoa</taxon>
        <taxon>Echinodermata</taxon>
        <taxon>Eleutherozoa</taxon>
        <taxon>Echinozoa</taxon>
        <taxon>Holothuroidea</taxon>
        <taxon>Aspidochirotacea</taxon>
        <taxon>Aspidochirotida</taxon>
        <taxon>Holothuriidae</taxon>
        <taxon>Holothuria</taxon>
    </lineage>
</organism>
<evidence type="ECO:0000313" key="2">
    <source>
        <dbReference type="EMBL" id="KAJ8038645.1"/>
    </source>
</evidence>